<evidence type="ECO:0000313" key="4">
    <source>
        <dbReference type="Proteomes" id="UP001500460"/>
    </source>
</evidence>
<feature type="compositionally biased region" description="Low complexity" evidence="1">
    <location>
        <begin position="148"/>
        <end position="171"/>
    </location>
</feature>
<dbReference type="EMBL" id="BAAATK010000002">
    <property type="protein sequence ID" value="GAA2421808.1"/>
    <property type="molecule type" value="Genomic_DNA"/>
</dbReference>
<name>A0ABN3J5V4_9ACTN</name>
<protein>
    <recommendedName>
        <fullName evidence="5">Integral membrane protein</fullName>
    </recommendedName>
</protein>
<proteinExistence type="predicted"/>
<feature type="region of interest" description="Disordered" evidence="1">
    <location>
        <begin position="132"/>
        <end position="171"/>
    </location>
</feature>
<comment type="caution">
    <text evidence="3">The sequence shown here is derived from an EMBL/GenBank/DDBJ whole genome shotgun (WGS) entry which is preliminary data.</text>
</comment>
<sequence>MTPQQLVVRALPPLGGWLALAALALPDASVPRGAAVVAFLAAGPGAALVGLCGPALRARPAEGPVERRDPAFEHRSDLLERLMLAVLLSVSAALIVATVLIAAHAFSGRRVLLALTLLTTLAALCPRLRASSAARAPRTAPKETRGAPETPGTPETPTTPTTPTTGKGSAS</sequence>
<reference evidence="3 4" key="1">
    <citation type="journal article" date="2019" name="Int. J. Syst. Evol. Microbiol.">
        <title>The Global Catalogue of Microorganisms (GCM) 10K type strain sequencing project: providing services to taxonomists for standard genome sequencing and annotation.</title>
        <authorList>
            <consortium name="The Broad Institute Genomics Platform"/>
            <consortium name="The Broad Institute Genome Sequencing Center for Infectious Disease"/>
            <person name="Wu L."/>
            <person name="Ma J."/>
        </authorList>
    </citation>
    <scope>NUCLEOTIDE SEQUENCE [LARGE SCALE GENOMIC DNA]</scope>
    <source>
        <strain evidence="3 4">JCM 6922</strain>
    </source>
</reference>
<organism evidence="3 4">
    <name type="scientific">Streptomyces glaucus</name>
    <dbReference type="NCBI Taxonomy" id="284029"/>
    <lineage>
        <taxon>Bacteria</taxon>
        <taxon>Bacillati</taxon>
        <taxon>Actinomycetota</taxon>
        <taxon>Actinomycetes</taxon>
        <taxon>Kitasatosporales</taxon>
        <taxon>Streptomycetaceae</taxon>
        <taxon>Streptomyces</taxon>
    </lineage>
</organism>
<keyword evidence="2" id="KW-0472">Membrane</keyword>
<gene>
    <name evidence="3" type="ORF">GCM10010421_04440</name>
</gene>
<feature type="transmembrane region" description="Helical" evidence="2">
    <location>
        <begin position="111"/>
        <end position="128"/>
    </location>
</feature>
<keyword evidence="2" id="KW-0812">Transmembrane</keyword>
<evidence type="ECO:0000256" key="1">
    <source>
        <dbReference type="SAM" id="MobiDB-lite"/>
    </source>
</evidence>
<dbReference type="Proteomes" id="UP001500460">
    <property type="component" value="Unassembled WGS sequence"/>
</dbReference>
<accession>A0ABN3J5V4</accession>
<evidence type="ECO:0008006" key="5">
    <source>
        <dbReference type="Google" id="ProtNLM"/>
    </source>
</evidence>
<keyword evidence="4" id="KW-1185">Reference proteome</keyword>
<dbReference type="RefSeq" id="WP_344599610.1">
    <property type="nucleotide sequence ID" value="NZ_BAAATK010000002.1"/>
</dbReference>
<feature type="transmembrane region" description="Helical" evidence="2">
    <location>
        <begin position="82"/>
        <end position="105"/>
    </location>
</feature>
<keyword evidence="2" id="KW-1133">Transmembrane helix</keyword>
<evidence type="ECO:0000313" key="3">
    <source>
        <dbReference type="EMBL" id="GAA2421808.1"/>
    </source>
</evidence>
<evidence type="ECO:0000256" key="2">
    <source>
        <dbReference type="SAM" id="Phobius"/>
    </source>
</evidence>
<feature type="transmembrane region" description="Helical" evidence="2">
    <location>
        <begin position="34"/>
        <end position="58"/>
    </location>
</feature>